<proteinExistence type="predicted"/>
<organism evidence="1 2">
    <name type="scientific">Chitinivorax tropicus</name>
    <dbReference type="NCBI Taxonomy" id="714531"/>
    <lineage>
        <taxon>Bacteria</taxon>
        <taxon>Pseudomonadati</taxon>
        <taxon>Pseudomonadota</taxon>
        <taxon>Betaproteobacteria</taxon>
        <taxon>Chitinivorax</taxon>
    </lineage>
</organism>
<protein>
    <recommendedName>
        <fullName evidence="3">MoaD/ThiS family protein</fullName>
    </recommendedName>
</protein>
<dbReference type="PANTHER" id="PTHR38031:SF1">
    <property type="entry name" value="SULFUR CARRIER PROTEIN CYSO"/>
    <property type="match status" value="1"/>
</dbReference>
<evidence type="ECO:0000313" key="2">
    <source>
        <dbReference type="Proteomes" id="UP000575898"/>
    </source>
</evidence>
<evidence type="ECO:0000313" key="1">
    <source>
        <dbReference type="EMBL" id="MBB5017604.1"/>
    </source>
</evidence>
<dbReference type="EMBL" id="JACHHY010000004">
    <property type="protein sequence ID" value="MBB5017604.1"/>
    <property type="molecule type" value="Genomic_DNA"/>
</dbReference>
<reference evidence="1 2" key="1">
    <citation type="submission" date="2020-08" db="EMBL/GenBank/DDBJ databases">
        <title>Genomic Encyclopedia of Type Strains, Phase IV (KMG-IV): sequencing the most valuable type-strain genomes for metagenomic binning, comparative biology and taxonomic classification.</title>
        <authorList>
            <person name="Goeker M."/>
        </authorList>
    </citation>
    <scope>NUCLEOTIDE SEQUENCE [LARGE SCALE GENOMIC DNA]</scope>
    <source>
        <strain evidence="1 2">DSM 27165</strain>
    </source>
</reference>
<sequence>MPTVAFTPHLQHYLPVAPVPCRSLILRALLDEAFAAYPAGRLYVLDEQGRVRRHIAIFVDGMLQDREKLDIPLRPDSSIYIMQALSGG</sequence>
<dbReference type="Proteomes" id="UP000575898">
    <property type="component" value="Unassembled WGS sequence"/>
</dbReference>
<dbReference type="PANTHER" id="PTHR38031">
    <property type="entry name" value="SULFUR CARRIER PROTEIN SLR0821-RELATED"/>
    <property type="match status" value="1"/>
</dbReference>
<dbReference type="Gene3D" id="3.10.20.30">
    <property type="match status" value="1"/>
</dbReference>
<name>A0A840ME99_9PROT</name>
<gene>
    <name evidence="1" type="ORF">HNQ59_000873</name>
</gene>
<dbReference type="InterPro" id="IPR012675">
    <property type="entry name" value="Beta-grasp_dom_sf"/>
</dbReference>
<dbReference type="AlphaFoldDB" id="A0A840ME99"/>
<dbReference type="InterPro" id="IPR016155">
    <property type="entry name" value="Mopterin_synth/thiamin_S_b"/>
</dbReference>
<comment type="caution">
    <text evidence="1">The sequence shown here is derived from an EMBL/GenBank/DDBJ whole genome shotgun (WGS) entry which is preliminary data.</text>
</comment>
<dbReference type="InterPro" id="IPR052045">
    <property type="entry name" value="Sulfur_Carrier/Prot_Modifier"/>
</dbReference>
<keyword evidence="2" id="KW-1185">Reference proteome</keyword>
<evidence type="ECO:0008006" key="3">
    <source>
        <dbReference type="Google" id="ProtNLM"/>
    </source>
</evidence>
<dbReference type="RefSeq" id="WP_184035680.1">
    <property type="nucleotide sequence ID" value="NZ_JACHHY010000004.1"/>
</dbReference>
<accession>A0A840ME99</accession>
<dbReference type="SUPFAM" id="SSF54285">
    <property type="entry name" value="MoaD/ThiS"/>
    <property type="match status" value="1"/>
</dbReference>
<dbReference type="CDD" id="cd17040">
    <property type="entry name" value="Ubl_MoaD_like"/>
    <property type="match status" value="1"/>
</dbReference>